<dbReference type="HOGENOM" id="CLU_893028_0_0_1"/>
<evidence type="ECO:0000313" key="1">
    <source>
        <dbReference type="EMBL" id="EKC30845.1"/>
    </source>
</evidence>
<dbReference type="AlphaFoldDB" id="K1QPP6"/>
<gene>
    <name evidence="1" type="ORF">CGI_10028519</name>
</gene>
<dbReference type="InParanoid" id="K1QPP6"/>
<organism evidence="1">
    <name type="scientific">Magallana gigas</name>
    <name type="common">Pacific oyster</name>
    <name type="synonym">Crassostrea gigas</name>
    <dbReference type="NCBI Taxonomy" id="29159"/>
    <lineage>
        <taxon>Eukaryota</taxon>
        <taxon>Metazoa</taxon>
        <taxon>Spiralia</taxon>
        <taxon>Lophotrochozoa</taxon>
        <taxon>Mollusca</taxon>
        <taxon>Bivalvia</taxon>
        <taxon>Autobranchia</taxon>
        <taxon>Pteriomorphia</taxon>
        <taxon>Ostreida</taxon>
        <taxon>Ostreoidea</taxon>
        <taxon>Ostreidae</taxon>
        <taxon>Magallana</taxon>
    </lineage>
</organism>
<dbReference type="EMBL" id="JH817484">
    <property type="protein sequence ID" value="EKC30845.1"/>
    <property type="molecule type" value="Genomic_DNA"/>
</dbReference>
<name>K1QPP6_MAGGI</name>
<accession>K1QPP6</accession>
<proteinExistence type="predicted"/>
<reference evidence="1" key="1">
    <citation type="journal article" date="2012" name="Nature">
        <title>The oyster genome reveals stress adaptation and complexity of shell formation.</title>
        <authorList>
            <person name="Zhang G."/>
            <person name="Fang X."/>
            <person name="Guo X."/>
            <person name="Li L."/>
            <person name="Luo R."/>
            <person name="Xu F."/>
            <person name="Yang P."/>
            <person name="Zhang L."/>
            <person name="Wang X."/>
            <person name="Qi H."/>
            <person name="Xiong Z."/>
            <person name="Que H."/>
            <person name="Xie Y."/>
            <person name="Holland P.W."/>
            <person name="Paps J."/>
            <person name="Zhu Y."/>
            <person name="Wu F."/>
            <person name="Chen Y."/>
            <person name="Wang J."/>
            <person name="Peng C."/>
            <person name="Meng J."/>
            <person name="Yang L."/>
            <person name="Liu J."/>
            <person name="Wen B."/>
            <person name="Zhang N."/>
            <person name="Huang Z."/>
            <person name="Zhu Q."/>
            <person name="Feng Y."/>
            <person name="Mount A."/>
            <person name="Hedgecock D."/>
            <person name="Xu Z."/>
            <person name="Liu Y."/>
            <person name="Domazet-Loso T."/>
            <person name="Du Y."/>
            <person name="Sun X."/>
            <person name="Zhang S."/>
            <person name="Liu B."/>
            <person name="Cheng P."/>
            <person name="Jiang X."/>
            <person name="Li J."/>
            <person name="Fan D."/>
            <person name="Wang W."/>
            <person name="Fu W."/>
            <person name="Wang T."/>
            <person name="Wang B."/>
            <person name="Zhang J."/>
            <person name="Peng Z."/>
            <person name="Li Y."/>
            <person name="Li N."/>
            <person name="Wang J."/>
            <person name="Chen M."/>
            <person name="He Y."/>
            <person name="Tan F."/>
            <person name="Song X."/>
            <person name="Zheng Q."/>
            <person name="Huang R."/>
            <person name="Yang H."/>
            <person name="Du X."/>
            <person name="Chen L."/>
            <person name="Yang M."/>
            <person name="Gaffney P.M."/>
            <person name="Wang S."/>
            <person name="Luo L."/>
            <person name="She Z."/>
            <person name="Ming Y."/>
            <person name="Huang W."/>
            <person name="Zhang S."/>
            <person name="Huang B."/>
            <person name="Zhang Y."/>
            <person name="Qu T."/>
            <person name="Ni P."/>
            <person name="Miao G."/>
            <person name="Wang J."/>
            <person name="Wang Q."/>
            <person name="Steinberg C.E."/>
            <person name="Wang H."/>
            <person name="Li N."/>
            <person name="Qian L."/>
            <person name="Zhang G."/>
            <person name="Li Y."/>
            <person name="Yang H."/>
            <person name="Liu X."/>
            <person name="Wang J."/>
            <person name="Yin Y."/>
            <person name="Wang J."/>
        </authorList>
    </citation>
    <scope>NUCLEOTIDE SEQUENCE [LARGE SCALE GENOMIC DNA]</scope>
    <source>
        <strain evidence="1">05x7-T-G4-1.051#20</strain>
    </source>
</reference>
<sequence>DKGPSPHPAMDNITVTENGVCKLLRNLNIHKASGPDEIPTRLIKEQAENLAPIFTTFFQASITQGKLPSDWKIIKSRYKKSGLSLKYYVPAVVRGEATCKSISTFKNTLIVESLKPGKCCLLVNATCHPTFCIELKTNSVIMDTMFDLTEKGRRLRTEFYSPKTFSMADASSLPNSTRLCLGPISETGVVSTGSRRREVQLATEGRFALLTLWGKDTEGRLVQGSPSKRNLIEIQDHMFMISKNNLAKIFPEGKFKFVEVMLEVTAKGHFWQEVRAYIKDVLLPYHEKTTLNHQPSRAANRMLKELEGCANM</sequence>
<protein>
    <submittedName>
        <fullName evidence="1">Uncharacterized protein</fullName>
    </submittedName>
</protein>
<feature type="non-terminal residue" evidence="1">
    <location>
        <position position="1"/>
    </location>
</feature>